<dbReference type="GeneID" id="25264810"/>
<dbReference type="EMBL" id="JMSN01000070">
    <property type="protein sequence ID" value="KDN42390.1"/>
    <property type="molecule type" value="Genomic_DNA"/>
</dbReference>
<keyword evidence="4" id="KW-1185">Reference proteome</keyword>
<proteinExistence type="predicted"/>
<dbReference type="Proteomes" id="UP000027361">
    <property type="component" value="Unassembled WGS sequence"/>
</dbReference>
<dbReference type="GO" id="GO:0005737">
    <property type="term" value="C:cytoplasm"/>
    <property type="evidence" value="ECO:0007669"/>
    <property type="project" value="TreeGrafter"/>
</dbReference>
<dbReference type="InterPro" id="IPR011989">
    <property type="entry name" value="ARM-like"/>
</dbReference>
<feature type="region of interest" description="Disordered" evidence="1">
    <location>
        <begin position="822"/>
        <end position="841"/>
    </location>
</feature>
<dbReference type="Gene3D" id="1.25.10.10">
    <property type="entry name" value="Leucine-rich Repeat Variant"/>
    <property type="match status" value="1"/>
</dbReference>
<dbReference type="InterPro" id="IPR016024">
    <property type="entry name" value="ARM-type_fold"/>
</dbReference>
<dbReference type="InterPro" id="IPR000719">
    <property type="entry name" value="Prot_kinase_dom"/>
</dbReference>
<feature type="compositionally biased region" description="Low complexity" evidence="1">
    <location>
        <begin position="674"/>
        <end position="683"/>
    </location>
</feature>
<dbReference type="InterPro" id="IPR011009">
    <property type="entry name" value="Kinase-like_dom_sf"/>
</dbReference>
<reference evidence="3 4" key="1">
    <citation type="submission" date="2014-05" db="EMBL/GenBank/DDBJ databases">
        <title>Draft genome sequence of a rare smut relative, Tilletiaria anomala UBC 951.</title>
        <authorList>
            <consortium name="DOE Joint Genome Institute"/>
            <person name="Toome M."/>
            <person name="Kuo A."/>
            <person name="Henrissat B."/>
            <person name="Lipzen A."/>
            <person name="Tritt A."/>
            <person name="Yoshinaga Y."/>
            <person name="Zane M."/>
            <person name="Barry K."/>
            <person name="Grigoriev I.V."/>
            <person name="Spatafora J.W."/>
            <person name="Aimea M.C."/>
        </authorList>
    </citation>
    <scope>NUCLEOTIDE SEQUENCE [LARGE SCALE GENOMIC DNA]</scope>
    <source>
        <strain evidence="3 4">UBC 951</strain>
    </source>
</reference>
<feature type="region of interest" description="Disordered" evidence="1">
    <location>
        <begin position="622"/>
        <end position="644"/>
    </location>
</feature>
<dbReference type="InterPro" id="IPR051177">
    <property type="entry name" value="CIK-Related_Protein"/>
</dbReference>
<dbReference type="FunCoup" id="A0A066VV38">
    <property type="interactions" value="794"/>
</dbReference>
<feature type="region of interest" description="Disordered" evidence="1">
    <location>
        <begin position="671"/>
        <end position="698"/>
    </location>
</feature>
<dbReference type="OMA" id="NDTSWAG"/>
<evidence type="ECO:0000259" key="2">
    <source>
        <dbReference type="PROSITE" id="PS50011"/>
    </source>
</evidence>
<feature type="compositionally biased region" description="Low complexity" evidence="1">
    <location>
        <begin position="892"/>
        <end position="901"/>
    </location>
</feature>
<dbReference type="GO" id="GO:0005524">
    <property type="term" value="F:ATP binding"/>
    <property type="evidence" value="ECO:0007669"/>
    <property type="project" value="InterPro"/>
</dbReference>
<dbReference type="PANTHER" id="PTHR12984:SF3">
    <property type="entry name" value="N-TERMINAL KINASE-LIKE PROTEIN"/>
    <property type="match status" value="1"/>
</dbReference>
<name>A0A066VV38_TILAU</name>
<dbReference type="GO" id="GO:0004672">
    <property type="term" value="F:protein kinase activity"/>
    <property type="evidence" value="ECO:0007669"/>
    <property type="project" value="InterPro"/>
</dbReference>
<dbReference type="PANTHER" id="PTHR12984">
    <property type="entry name" value="SCY1-RELATED S/T PROTEIN KINASE-LIKE"/>
    <property type="match status" value="1"/>
</dbReference>
<dbReference type="HOGENOM" id="CLU_010392_1_0_1"/>
<organism evidence="3 4">
    <name type="scientific">Tilletiaria anomala (strain ATCC 24038 / CBS 436.72 / UBC 951)</name>
    <dbReference type="NCBI Taxonomy" id="1037660"/>
    <lineage>
        <taxon>Eukaryota</taxon>
        <taxon>Fungi</taxon>
        <taxon>Dikarya</taxon>
        <taxon>Basidiomycota</taxon>
        <taxon>Ustilaginomycotina</taxon>
        <taxon>Exobasidiomycetes</taxon>
        <taxon>Georgefischeriales</taxon>
        <taxon>Tilletiariaceae</taxon>
        <taxon>Tilletiaria</taxon>
    </lineage>
</organism>
<feature type="region of interest" description="Disordered" evidence="1">
    <location>
        <begin position="876"/>
        <end position="901"/>
    </location>
</feature>
<dbReference type="OrthoDB" id="447103at2759"/>
<dbReference type="Gene3D" id="3.30.200.20">
    <property type="entry name" value="Phosphorylase Kinase, domain 1"/>
    <property type="match status" value="1"/>
</dbReference>
<dbReference type="STRING" id="1037660.A0A066VV38"/>
<protein>
    <submittedName>
        <fullName evidence="3">ARM repeat-containing protein</fullName>
    </submittedName>
</protein>
<gene>
    <name evidence="3" type="ORF">K437DRAFT_257872</name>
</gene>
<evidence type="ECO:0000256" key="1">
    <source>
        <dbReference type="SAM" id="MobiDB-lite"/>
    </source>
</evidence>
<dbReference type="AlphaFoldDB" id="A0A066VV38"/>
<comment type="caution">
    <text evidence="3">The sequence shown here is derived from an EMBL/GenBank/DDBJ whole genome shotgun (WGS) entry which is preliminary data.</text>
</comment>
<dbReference type="RefSeq" id="XP_013242025.1">
    <property type="nucleotide sequence ID" value="XM_013386571.1"/>
</dbReference>
<dbReference type="SUPFAM" id="SSF48371">
    <property type="entry name" value="ARM repeat"/>
    <property type="match status" value="1"/>
</dbReference>
<evidence type="ECO:0000313" key="3">
    <source>
        <dbReference type="EMBL" id="KDN42390.1"/>
    </source>
</evidence>
<feature type="compositionally biased region" description="Polar residues" evidence="1">
    <location>
        <begin position="622"/>
        <end position="634"/>
    </location>
</feature>
<sequence length="901" mass="95678">MEYLKSLTSAVLAQTGGPFPNFNIGEKNTRFEGKTIWSLHAGSKRDDGSAVSILIFDATQPAHSPRRALLPLAQNAARKLRIMRHPDVLRFYDSVETQNAVYIAVEVVKPLADMLEEELPSQSEWVGWGLSRIANALKFINVDANSIHGNVRVESMFIASSGEWKIGGFETLTSTKEDQGVFYIMGNLLPDAARILPPEARQGGCKALIGMPAYVIDSYGLAIAGFEAYNGTLPPTAGVPAQGKVPAPFYSMFKRMLTPNAKTRASTTQFLEQGQAEGGYFVTNRLVQVAAGIDNFMLAAESERGAIVRMLESSPEALPAPFVQYKVLPVLLNALSFQPNPQSTTPSLFQGSKLIPLCLRLAKSMSDTEWRVLMAPAIETAYMSPDRGMRMTLLDNLDAYSDRLDNKMVVEKIWPKLINGLCDSVAAIREATLKSILPLAPKLSDRILNNELLRVLAKTQTDSEPSIRTNTTILIGRLVPFLSNNTKKTVLVPAFARSLKDTFVHARVAGLMALIATGDAFDAEDLARQVLPAAMPCLMDREKIVRDQANKAVDVFLKRVREVAATLPETALPPDGEGTDVSSAAQAVASLRLNPTAASATNAASVLAGWAMSSAMSQFSKQTSASELQNTSMDGNRPGALRGSATLTPAAASSAAAPVLPISPQRANGFKAHSSAASSSAASTTVFSPDPSEDAGEWEAMDERCAAGASAARANLPGILGGSKKLALGAGKKVSLANTILQENAAAAAPLSSRIHRKALAVQQAPAEDEHAWGDSWDTGCGGAPDSGDGAAAAGMSDSMQLTVAAFIDPAPLIATLEAHVPSPMPTPPAGEEEGEATAEPAVAEHDWGTLDDVLEEVPVSAPAPAPAVKVLTKEEKRAEMQRQREERKARMAALKAAKGG</sequence>
<dbReference type="PROSITE" id="PS50011">
    <property type="entry name" value="PROTEIN_KINASE_DOM"/>
    <property type="match status" value="1"/>
</dbReference>
<evidence type="ECO:0000313" key="4">
    <source>
        <dbReference type="Proteomes" id="UP000027361"/>
    </source>
</evidence>
<feature type="compositionally biased region" description="Basic and acidic residues" evidence="1">
    <location>
        <begin position="876"/>
        <end position="890"/>
    </location>
</feature>
<feature type="domain" description="Protein kinase" evidence="2">
    <location>
        <begin position="8"/>
        <end position="331"/>
    </location>
</feature>
<dbReference type="GO" id="GO:0006409">
    <property type="term" value="P:tRNA export from nucleus"/>
    <property type="evidence" value="ECO:0007669"/>
    <property type="project" value="TreeGrafter"/>
</dbReference>
<dbReference type="InParanoid" id="A0A066VV38"/>
<dbReference type="SUPFAM" id="SSF56112">
    <property type="entry name" value="Protein kinase-like (PK-like)"/>
    <property type="match status" value="1"/>
</dbReference>
<dbReference type="Gene3D" id="1.10.510.10">
    <property type="entry name" value="Transferase(Phosphotransferase) domain 1"/>
    <property type="match status" value="1"/>
</dbReference>
<accession>A0A066VV38</accession>